<dbReference type="InterPro" id="IPR036866">
    <property type="entry name" value="RibonucZ/Hydroxyglut_hydro"/>
</dbReference>
<comment type="caution">
    <text evidence="1">The sequence shown here is derived from an EMBL/GenBank/DDBJ whole genome shotgun (WGS) entry which is preliminary data.</text>
</comment>
<gene>
    <name evidence="1" type="ORF">A2933_00355</name>
</gene>
<protein>
    <recommendedName>
        <fullName evidence="3">Metallo-beta-lactamase domain-containing protein</fullName>
    </recommendedName>
</protein>
<dbReference type="PANTHER" id="PTHR43546">
    <property type="entry name" value="UPF0173 METAL-DEPENDENT HYDROLASE MJ1163-RELATED"/>
    <property type="match status" value="1"/>
</dbReference>
<dbReference type="SUPFAM" id="SSF56281">
    <property type="entry name" value="Metallo-hydrolase/oxidoreductase"/>
    <property type="match status" value="1"/>
</dbReference>
<organism evidence="1 2">
    <name type="scientific">Candidatus Nomurabacteria bacterium RIFCSPLOWO2_01_FULL_46_18</name>
    <dbReference type="NCBI Taxonomy" id="1801783"/>
    <lineage>
        <taxon>Bacteria</taxon>
        <taxon>Candidatus Nomuraibacteriota</taxon>
    </lineage>
</organism>
<dbReference type="Pfam" id="PF13483">
    <property type="entry name" value="Lactamase_B_3"/>
    <property type="match status" value="1"/>
</dbReference>
<evidence type="ECO:0000313" key="1">
    <source>
        <dbReference type="EMBL" id="OGI91619.1"/>
    </source>
</evidence>
<dbReference type="PANTHER" id="PTHR43546:SF3">
    <property type="entry name" value="UPF0173 METAL-DEPENDENT HYDROLASE MJ1163"/>
    <property type="match status" value="1"/>
</dbReference>
<sequence length="212" mass="23778">MKITKLGHCCLVVEPKPGVRIMTDPGAFSTLQSEAKNISAILITHEHQDHLHIESLKKVLENNSKAEVITNTAVGKLLDEVEITHQVVENNAGREIAGVSVCSFGNLHAEIYESYGRVQNTGYMIDTFCFPGDAFEDPQHPVEILALPVAGPWMRMKDAIDYAKKLKPRIVFPMHDAFIHDWAKFIYIAPQKILGESGIEFKKLELDQEENL</sequence>
<evidence type="ECO:0000313" key="2">
    <source>
        <dbReference type="Proteomes" id="UP000179381"/>
    </source>
</evidence>
<evidence type="ECO:0008006" key="3">
    <source>
        <dbReference type="Google" id="ProtNLM"/>
    </source>
</evidence>
<dbReference type="AlphaFoldDB" id="A0A1F6XBM0"/>
<dbReference type="EMBL" id="MFVH01000025">
    <property type="protein sequence ID" value="OGI91619.1"/>
    <property type="molecule type" value="Genomic_DNA"/>
</dbReference>
<dbReference type="Proteomes" id="UP000179381">
    <property type="component" value="Unassembled WGS sequence"/>
</dbReference>
<name>A0A1F6XBM0_9BACT</name>
<reference evidence="1 2" key="1">
    <citation type="journal article" date="2016" name="Nat. Commun.">
        <title>Thousands of microbial genomes shed light on interconnected biogeochemical processes in an aquifer system.</title>
        <authorList>
            <person name="Anantharaman K."/>
            <person name="Brown C.T."/>
            <person name="Hug L.A."/>
            <person name="Sharon I."/>
            <person name="Castelle C.J."/>
            <person name="Probst A.J."/>
            <person name="Thomas B.C."/>
            <person name="Singh A."/>
            <person name="Wilkins M.J."/>
            <person name="Karaoz U."/>
            <person name="Brodie E.L."/>
            <person name="Williams K.H."/>
            <person name="Hubbard S.S."/>
            <person name="Banfield J.F."/>
        </authorList>
    </citation>
    <scope>NUCLEOTIDE SEQUENCE [LARGE SCALE GENOMIC DNA]</scope>
</reference>
<proteinExistence type="predicted"/>
<accession>A0A1F6XBM0</accession>
<dbReference type="InterPro" id="IPR050114">
    <property type="entry name" value="UPF0173_UPF0282_UlaG_hydrolase"/>
</dbReference>
<dbReference type="Gene3D" id="3.60.15.10">
    <property type="entry name" value="Ribonuclease Z/Hydroxyacylglutathione hydrolase-like"/>
    <property type="match status" value="1"/>
</dbReference>